<reference evidence="3 4" key="1">
    <citation type="submission" date="2019-03" db="EMBL/GenBank/DDBJ databases">
        <title>Genomic Encyclopedia of Type Strains, Phase IV (KMG-IV): sequencing the most valuable type-strain genomes for metagenomic binning, comparative biology and taxonomic classification.</title>
        <authorList>
            <person name="Goeker M."/>
        </authorList>
    </citation>
    <scope>NUCLEOTIDE SEQUENCE [LARGE SCALE GENOMIC DNA]</scope>
    <source>
        <strain evidence="3 4">DSM 19345</strain>
    </source>
</reference>
<comment type="caution">
    <text evidence="3">The sequence shown here is derived from an EMBL/GenBank/DDBJ whole genome shotgun (WGS) entry which is preliminary data.</text>
</comment>
<feature type="transmembrane region" description="Helical" evidence="1">
    <location>
        <begin position="260"/>
        <end position="281"/>
    </location>
</feature>
<feature type="transmembrane region" description="Helical" evidence="1">
    <location>
        <begin position="172"/>
        <end position="193"/>
    </location>
</feature>
<keyword evidence="1" id="KW-0472">Membrane</keyword>
<dbReference type="InterPro" id="IPR018677">
    <property type="entry name" value="DUF2157"/>
</dbReference>
<feature type="transmembrane region" description="Helical" evidence="1">
    <location>
        <begin position="293"/>
        <end position="311"/>
    </location>
</feature>
<feature type="domain" description="DUF2157" evidence="2">
    <location>
        <begin position="17"/>
        <end position="152"/>
    </location>
</feature>
<sequence>MLNSLYRRRLERDLEVWLEKGWVTREGAAAILGSVADDGRARTAAVIGFLGAVLIAMAAIAFVASNWQDFPRPLRMLVLVAGMALAYGIAGLLARARHPHFADAAVFAGTALFGASIVLVAQSYHLSGDYPDPLLLWGAGALLAAAMAGSRASLVLALVVFCLWSWYEVTEFGWIVHWPFIIALAAVTATATWWRWGAGLHLSALAFIGWTGTSIVALAWSRDWSAAATVLLMFAIGIATFGAGRFAAVSGGPIKPAGRAIALYGLAGMMGTLVVLQLLMFGIGSGSSSGDAWPLWGALGFSVAGATLLSTSRASGSLLDASVLIAAGAGTAGLLHLSQTVNQDSAGPPLIQMGIGVLALVVAVWAISFGNRSASRTAANLGLVAFAIEVLYIYWVTFGTLLDTALFFLVGGVLLIGLAAVLVRLQRRLKPADAEAS</sequence>
<proteinExistence type="predicted"/>
<feature type="transmembrane region" description="Helical" evidence="1">
    <location>
        <begin position="76"/>
        <end position="94"/>
    </location>
</feature>
<dbReference type="EMBL" id="SMAK01000002">
    <property type="protein sequence ID" value="TCT12638.1"/>
    <property type="molecule type" value="Genomic_DNA"/>
</dbReference>
<accession>A0A4R3MHG6</accession>
<feature type="transmembrane region" description="Helical" evidence="1">
    <location>
        <begin position="318"/>
        <end position="338"/>
    </location>
</feature>
<dbReference type="RefSeq" id="WP_165926790.1">
    <property type="nucleotide sequence ID" value="NZ_SMAK01000002.1"/>
</dbReference>
<feature type="transmembrane region" description="Helical" evidence="1">
    <location>
        <begin position="100"/>
        <end position="122"/>
    </location>
</feature>
<feature type="transmembrane region" description="Helical" evidence="1">
    <location>
        <begin position="350"/>
        <end position="369"/>
    </location>
</feature>
<gene>
    <name evidence="3" type="ORF">EDC22_102323</name>
</gene>
<feature type="transmembrane region" description="Helical" evidence="1">
    <location>
        <begin position="44"/>
        <end position="64"/>
    </location>
</feature>
<keyword evidence="1" id="KW-0812">Transmembrane</keyword>
<feature type="transmembrane region" description="Helical" evidence="1">
    <location>
        <begin position="381"/>
        <end position="398"/>
    </location>
</feature>
<keyword evidence="4" id="KW-1185">Reference proteome</keyword>
<organism evidence="3 4">
    <name type="scientific">Tepidamorphus gemmatus</name>
    <dbReference type="NCBI Taxonomy" id="747076"/>
    <lineage>
        <taxon>Bacteria</taxon>
        <taxon>Pseudomonadati</taxon>
        <taxon>Pseudomonadota</taxon>
        <taxon>Alphaproteobacteria</taxon>
        <taxon>Hyphomicrobiales</taxon>
        <taxon>Tepidamorphaceae</taxon>
        <taxon>Tepidamorphus</taxon>
    </lineage>
</organism>
<dbReference type="Proteomes" id="UP000295678">
    <property type="component" value="Unassembled WGS sequence"/>
</dbReference>
<feature type="transmembrane region" description="Helical" evidence="1">
    <location>
        <begin position="404"/>
        <end position="423"/>
    </location>
</feature>
<evidence type="ECO:0000313" key="3">
    <source>
        <dbReference type="EMBL" id="TCT12638.1"/>
    </source>
</evidence>
<feature type="transmembrane region" description="Helical" evidence="1">
    <location>
        <begin position="226"/>
        <end position="248"/>
    </location>
</feature>
<dbReference type="AlphaFoldDB" id="A0A4R3MHG6"/>
<keyword evidence="1" id="KW-1133">Transmembrane helix</keyword>
<feature type="transmembrane region" description="Helical" evidence="1">
    <location>
        <begin position="134"/>
        <end position="166"/>
    </location>
</feature>
<evidence type="ECO:0000313" key="4">
    <source>
        <dbReference type="Proteomes" id="UP000295678"/>
    </source>
</evidence>
<dbReference type="Pfam" id="PF09925">
    <property type="entry name" value="DUF2157"/>
    <property type="match status" value="1"/>
</dbReference>
<evidence type="ECO:0000259" key="2">
    <source>
        <dbReference type="Pfam" id="PF09925"/>
    </source>
</evidence>
<evidence type="ECO:0000256" key="1">
    <source>
        <dbReference type="SAM" id="Phobius"/>
    </source>
</evidence>
<protein>
    <submittedName>
        <fullName evidence="3">Putative membrane protein</fullName>
    </submittedName>
</protein>
<name>A0A4R3MHG6_9HYPH</name>